<protein>
    <submittedName>
        <fullName evidence="1">Uncharacterized protein</fullName>
    </submittedName>
</protein>
<dbReference type="AlphaFoldDB" id="A0A9D1NNA0"/>
<evidence type="ECO:0000313" key="1">
    <source>
        <dbReference type="EMBL" id="HIV09273.1"/>
    </source>
</evidence>
<accession>A0A9D1NNA0</accession>
<organism evidence="1 2">
    <name type="scientific">Candidatus Spyradenecus faecavium</name>
    <dbReference type="NCBI Taxonomy" id="2840947"/>
    <lineage>
        <taxon>Bacteria</taxon>
        <taxon>Pseudomonadati</taxon>
        <taxon>Lentisphaerota</taxon>
        <taxon>Lentisphaeria</taxon>
        <taxon>Lentisphaerales</taxon>
        <taxon>Lentisphaeraceae</taxon>
        <taxon>Lentisphaeraceae incertae sedis</taxon>
        <taxon>Candidatus Spyradenecus</taxon>
    </lineage>
</organism>
<reference evidence="1" key="1">
    <citation type="submission" date="2020-10" db="EMBL/GenBank/DDBJ databases">
        <authorList>
            <person name="Gilroy R."/>
        </authorList>
    </citation>
    <scope>NUCLEOTIDE SEQUENCE</scope>
    <source>
        <strain evidence="1">35461</strain>
    </source>
</reference>
<dbReference type="Proteomes" id="UP000886845">
    <property type="component" value="Unassembled WGS sequence"/>
</dbReference>
<comment type="caution">
    <text evidence="1">The sequence shown here is derived from an EMBL/GenBank/DDBJ whole genome shotgun (WGS) entry which is preliminary data.</text>
</comment>
<name>A0A9D1NNA0_9BACT</name>
<evidence type="ECO:0000313" key="2">
    <source>
        <dbReference type="Proteomes" id="UP000886845"/>
    </source>
</evidence>
<sequence>MQKSLTSLTPGDLANLLQASGSRTASPETIARDIAFGAPVNADGTLHFLHYVAWLLKEQHHGN</sequence>
<dbReference type="EMBL" id="DVOR01000129">
    <property type="protein sequence ID" value="HIV09273.1"/>
    <property type="molecule type" value="Genomic_DNA"/>
</dbReference>
<proteinExistence type="predicted"/>
<gene>
    <name evidence="1" type="ORF">IAC79_04075</name>
</gene>
<reference evidence="1" key="2">
    <citation type="journal article" date="2021" name="PeerJ">
        <title>Extensive microbial diversity within the chicken gut microbiome revealed by metagenomics and culture.</title>
        <authorList>
            <person name="Gilroy R."/>
            <person name="Ravi A."/>
            <person name="Getino M."/>
            <person name="Pursley I."/>
            <person name="Horton D.L."/>
            <person name="Alikhan N.F."/>
            <person name="Baker D."/>
            <person name="Gharbi K."/>
            <person name="Hall N."/>
            <person name="Watson M."/>
            <person name="Adriaenssens E.M."/>
            <person name="Foster-Nyarko E."/>
            <person name="Jarju S."/>
            <person name="Secka A."/>
            <person name="Antonio M."/>
            <person name="Oren A."/>
            <person name="Chaudhuri R.R."/>
            <person name="La Ragione R."/>
            <person name="Hildebrand F."/>
            <person name="Pallen M.J."/>
        </authorList>
    </citation>
    <scope>NUCLEOTIDE SEQUENCE</scope>
    <source>
        <strain evidence="1">35461</strain>
    </source>
</reference>